<keyword evidence="16" id="KW-1185">Reference proteome</keyword>
<keyword evidence="12" id="KW-0413">Isomerase</keyword>
<feature type="compositionally biased region" description="Polar residues" evidence="13">
    <location>
        <begin position="874"/>
        <end position="886"/>
    </location>
</feature>
<evidence type="ECO:0000256" key="3">
    <source>
        <dbReference type="ARBA" id="ARBA00022741"/>
    </source>
</evidence>
<dbReference type="GO" id="GO:0003678">
    <property type="term" value="F:DNA helicase activity"/>
    <property type="evidence" value="ECO:0007669"/>
    <property type="project" value="UniProtKB-EC"/>
</dbReference>
<dbReference type="PANTHER" id="PTHR11472">
    <property type="entry name" value="DNA REPAIR DEAD HELICASE RAD3/XP-D SUBFAMILY MEMBER"/>
    <property type="match status" value="1"/>
</dbReference>
<dbReference type="InterPro" id="IPR057498">
    <property type="entry name" value="Rtel1_ARCH"/>
</dbReference>
<feature type="region of interest" description="Disordered" evidence="13">
    <location>
        <begin position="1010"/>
        <end position="1088"/>
    </location>
</feature>
<keyword evidence="2" id="KW-0479">Metal-binding</keyword>
<gene>
    <name evidence="15" type="ORF">BLNAU_7384</name>
</gene>
<keyword evidence="1" id="KW-0004">4Fe-4S</keyword>
<keyword evidence="10" id="KW-0238">DNA-binding</keyword>
<accession>A0ABQ9Y236</accession>
<evidence type="ECO:0000256" key="8">
    <source>
        <dbReference type="ARBA" id="ARBA00023004"/>
    </source>
</evidence>
<dbReference type="InterPro" id="IPR045028">
    <property type="entry name" value="DinG/Rad3-like"/>
</dbReference>
<evidence type="ECO:0000256" key="12">
    <source>
        <dbReference type="ARBA" id="ARBA00023235"/>
    </source>
</evidence>
<evidence type="ECO:0000256" key="5">
    <source>
        <dbReference type="ARBA" id="ARBA00022801"/>
    </source>
</evidence>
<keyword evidence="9" id="KW-0411">Iron-sulfur</keyword>
<evidence type="ECO:0000313" key="16">
    <source>
        <dbReference type="Proteomes" id="UP001281761"/>
    </source>
</evidence>
<feature type="compositionally biased region" description="Low complexity" evidence="13">
    <location>
        <begin position="1056"/>
        <end position="1077"/>
    </location>
</feature>
<keyword evidence="4" id="KW-0227">DNA damage</keyword>
<evidence type="ECO:0000256" key="4">
    <source>
        <dbReference type="ARBA" id="ARBA00022763"/>
    </source>
</evidence>
<evidence type="ECO:0000256" key="10">
    <source>
        <dbReference type="ARBA" id="ARBA00023125"/>
    </source>
</evidence>
<dbReference type="InterPro" id="IPR010614">
    <property type="entry name" value="RAD3-like_helicase_DEAD"/>
</dbReference>
<keyword evidence="7" id="KW-0067">ATP-binding</keyword>
<feature type="compositionally biased region" description="Polar residues" evidence="13">
    <location>
        <begin position="953"/>
        <end position="966"/>
    </location>
</feature>
<dbReference type="EMBL" id="JARBJD010000044">
    <property type="protein sequence ID" value="KAK2957729.1"/>
    <property type="molecule type" value="Genomic_DNA"/>
</dbReference>
<feature type="region of interest" description="Disordered" evidence="13">
    <location>
        <begin position="874"/>
        <end position="998"/>
    </location>
</feature>
<evidence type="ECO:0000256" key="7">
    <source>
        <dbReference type="ARBA" id="ARBA00022840"/>
    </source>
</evidence>
<dbReference type="GO" id="GO:0016787">
    <property type="term" value="F:hydrolase activity"/>
    <property type="evidence" value="ECO:0007669"/>
    <property type="project" value="UniProtKB-KW"/>
</dbReference>
<comment type="caution">
    <text evidence="15">The sequence shown here is derived from an EMBL/GenBank/DDBJ whole genome shotgun (WGS) entry which is preliminary data.</text>
</comment>
<keyword evidence="5 15" id="KW-0378">Hydrolase</keyword>
<organism evidence="15 16">
    <name type="scientific">Blattamonas nauphoetae</name>
    <dbReference type="NCBI Taxonomy" id="2049346"/>
    <lineage>
        <taxon>Eukaryota</taxon>
        <taxon>Metamonada</taxon>
        <taxon>Preaxostyla</taxon>
        <taxon>Oxymonadida</taxon>
        <taxon>Blattamonas</taxon>
    </lineage>
</organism>
<dbReference type="Pfam" id="PF23109">
    <property type="entry name" value="ARCH_RTEL1"/>
    <property type="match status" value="1"/>
</dbReference>
<evidence type="ECO:0000256" key="11">
    <source>
        <dbReference type="ARBA" id="ARBA00023204"/>
    </source>
</evidence>
<dbReference type="PANTHER" id="PTHR11472:SF34">
    <property type="entry name" value="REGULATOR OF TELOMERE ELONGATION HELICASE 1"/>
    <property type="match status" value="1"/>
</dbReference>
<keyword evidence="3" id="KW-0547">Nucleotide-binding</keyword>
<reference evidence="15 16" key="1">
    <citation type="journal article" date="2022" name="bioRxiv">
        <title>Genomics of Preaxostyla Flagellates Illuminates Evolutionary Transitions and the Path Towards Mitochondrial Loss.</title>
        <authorList>
            <person name="Novak L.V.F."/>
            <person name="Treitli S.C."/>
            <person name="Pyrih J."/>
            <person name="Halakuc P."/>
            <person name="Pipaliya S.V."/>
            <person name="Vacek V."/>
            <person name="Brzon O."/>
            <person name="Soukal P."/>
            <person name="Eme L."/>
            <person name="Dacks J.B."/>
            <person name="Karnkowska A."/>
            <person name="Elias M."/>
            <person name="Hampl V."/>
        </authorList>
    </citation>
    <scope>NUCLEOTIDE SEQUENCE [LARGE SCALE GENOMIC DNA]</scope>
    <source>
        <strain evidence="15">NAU3</strain>
        <tissue evidence="15">Gut</tissue>
    </source>
</reference>
<keyword evidence="8" id="KW-0408">Iron</keyword>
<dbReference type="EC" id="3.6.4.12" evidence="15"/>
<dbReference type="InterPro" id="IPR014013">
    <property type="entry name" value="Helic_SF1/SF2_ATP-bd_DinG/Rad3"/>
</dbReference>
<feature type="domain" description="Helicase ATP-binding" evidence="14">
    <location>
        <begin position="13"/>
        <end position="311"/>
    </location>
</feature>
<dbReference type="PROSITE" id="PS51193">
    <property type="entry name" value="HELICASE_ATP_BIND_2"/>
    <property type="match status" value="1"/>
</dbReference>
<evidence type="ECO:0000313" key="15">
    <source>
        <dbReference type="EMBL" id="KAK2957729.1"/>
    </source>
</evidence>
<evidence type="ECO:0000256" key="6">
    <source>
        <dbReference type="ARBA" id="ARBA00022806"/>
    </source>
</evidence>
<protein>
    <submittedName>
        <fullName evidence="15">Regulator of telomere elongation helicase 1</fullName>
        <ecNumber evidence="15">3.6.4.12</ecNumber>
    </submittedName>
</protein>
<evidence type="ECO:0000259" key="14">
    <source>
        <dbReference type="PROSITE" id="PS51193"/>
    </source>
</evidence>
<dbReference type="InterPro" id="IPR006554">
    <property type="entry name" value="Helicase-like_DEXD_c2"/>
</dbReference>
<keyword evidence="11" id="KW-0234">DNA repair</keyword>
<keyword evidence="6 15" id="KW-0347">Helicase</keyword>
<dbReference type="SUPFAM" id="SSF52540">
    <property type="entry name" value="P-loop containing nucleoside triphosphate hydrolases"/>
    <property type="match status" value="1"/>
</dbReference>
<dbReference type="Pfam" id="PF06733">
    <property type="entry name" value="DEAD_2"/>
    <property type="match status" value="1"/>
</dbReference>
<name>A0ABQ9Y236_9EUKA</name>
<proteinExistence type="predicted"/>
<dbReference type="Gene3D" id="3.40.50.300">
    <property type="entry name" value="P-loop containing nucleotide triphosphate hydrolases"/>
    <property type="match status" value="2"/>
</dbReference>
<dbReference type="SMART" id="SM00488">
    <property type="entry name" value="DEXDc2"/>
    <property type="match status" value="1"/>
</dbReference>
<dbReference type="Proteomes" id="UP001281761">
    <property type="component" value="Unassembled WGS sequence"/>
</dbReference>
<feature type="compositionally biased region" description="Low complexity" evidence="13">
    <location>
        <begin position="968"/>
        <end position="996"/>
    </location>
</feature>
<dbReference type="InterPro" id="IPR027417">
    <property type="entry name" value="P-loop_NTPase"/>
</dbReference>
<dbReference type="Pfam" id="PF13307">
    <property type="entry name" value="Helicase_C_2"/>
    <property type="match status" value="1"/>
</dbReference>
<evidence type="ECO:0000256" key="13">
    <source>
        <dbReference type="SAM" id="MobiDB-lite"/>
    </source>
</evidence>
<sequence length="1153" mass="127979">MDASQPHHKLQYYDDSILFPFQPYKCQVEFIGKVVGALNSGTNALLESPTGTGKTLCLLTSTFGWVDAPTTSNIRIASTQKYTSPILPKTKPGQKPIIKHVYYCSRTHSQLKQVVSELRATAYRPSMSILGSRAQFCIHPKVKNLRGTIQDSVCRAFCDRRQCMYYNGFQDLLRRQEATDTQTKKGQNISISASTIGLTSPFDIEDVVKYSEEHRVCPYFLTRQMHRSAQLVFLPYNYIVDCSSHKPMNIEIENSVVIFDEGHNIEKVLCDASSFEFTSSDISSCINEVNVVISLFNTHVEPVLRGIAERASAQRPSQGANTPSTGAQKSDRLNTITIKDLGVLRQIFTKIEGVLDALKVGPQGLTLTPQKLFLLFKDAMLTPETFPVFADFVSKYVAALGEVISTRNESFDSSDLTGDDSSDIVDVSGDQPFEQLRKVVKRGAIHLFGSAMEVLFRRDAGMGFKVHVWDKEHQSRSQFQTTRPQPGAEVNRTTLIRHVGFWCFDPSVSMQDIVGYKPHSIIITSGTLTPIAGFAYELGLRFPTVHVNSHVIESSQVFARVVSRSLRGTALNFSYQRRSSPGMLPALGELLIEVARTITGGILVFFPSYDLMDTCNREWSFNRPASVDSPNATPLSPHPVQFTTPPRASNTLPILTILRQYKSVFFEPRSSQQLKPVYSEYMDSIGLNKPGGVLFGVCRGKLSEGLDFSDESARCVVIVGIPFSNRGDAKVRLKMEYMNERRSMVLSQKPELRDRLLRSDGNADVVIDGDGWYKLQAMRAVNQSIGRVVRHKLDFGSILLVDERYQERVSDLSGWVRDALSQSADFDDDPNRDTETMIRKMDQWVHALPQQIQQYRNTTLQNPNKHASVIASMTGVSSQTPSSSFSRGFKFGNTPPSAQPVSTQRSQPFSTAPLTQVSPYTSLASSGRVGSLERLSPGTSSLPKYPQRLLNPPASSIHSSSQTVHPVSTRNSSSAFFSRTSSHTHSSSPSQSPSPTIADAPSRIQMEEVGPISRLPLTPTEQRPSRVQKLAERVKKEAAVSSVVTPQKRQESVQESNSQTPSSRSSGTPSSASPSDPNLKRSTSHGRVVELMEVARNGLTSDRLKEFGSLLKQLKQSPEDKPLIIQKIGLLFDTATQPEQLKQRFNSLFRTSL</sequence>
<evidence type="ECO:0000256" key="1">
    <source>
        <dbReference type="ARBA" id="ARBA00022485"/>
    </source>
</evidence>
<evidence type="ECO:0000256" key="9">
    <source>
        <dbReference type="ARBA" id="ARBA00023014"/>
    </source>
</evidence>
<feature type="compositionally biased region" description="Basic and acidic residues" evidence="13">
    <location>
        <begin position="1029"/>
        <end position="1038"/>
    </location>
</feature>
<dbReference type="CDD" id="cd18788">
    <property type="entry name" value="SF2_C_XPD"/>
    <property type="match status" value="1"/>
</dbReference>
<evidence type="ECO:0000256" key="2">
    <source>
        <dbReference type="ARBA" id="ARBA00022723"/>
    </source>
</evidence>
<dbReference type="SMART" id="SM00491">
    <property type="entry name" value="HELICc2"/>
    <property type="match status" value="1"/>
</dbReference>
<dbReference type="InterPro" id="IPR006555">
    <property type="entry name" value="ATP-dep_Helicase_C"/>
</dbReference>
<feature type="compositionally biased region" description="Polar residues" evidence="13">
    <location>
        <begin position="894"/>
        <end position="925"/>
    </location>
</feature>